<dbReference type="Pfam" id="PF00300">
    <property type="entry name" value="His_Phos_1"/>
    <property type="match status" value="2"/>
</dbReference>
<dbReference type="CDD" id="cd07067">
    <property type="entry name" value="HP_PGM_like"/>
    <property type="match status" value="1"/>
</dbReference>
<dbReference type="Proteomes" id="UP000199771">
    <property type="component" value="Unassembled WGS sequence"/>
</dbReference>
<protein>
    <submittedName>
        <fullName evidence="2">Broad specificity phosphatase PhoE</fullName>
    </submittedName>
</protein>
<dbReference type="InterPro" id="IPR013078">
    <property type="entry name" value="His_Pase_superF_clade-1"/>
</dbReference>
<dbReference type="SUPFAM" id="SSF53254">
    <property type="entry name" value="Phosphoglycerate mutase-like"/>
    <property type="match status" value="1"/>
</dbReference>
<dbReference type="STRING" id="1076937.SAMN04488120_11419"/>
<dbReference type="PANTHER" id="PTHR20935">
    <property type="entry name" value="PHOSPHOGLYCERATE MUTASE-RELATED"/>
    <property type="match status" value="1"/>
</dbReference>
<organism evidence="2 3">
    <name type="scientific">Fontimonas thermophila</name>
    <dbReference type="NCBI Taxonomy" id="1076937"/>
    <lineage>
        <taxon>Bacteria</taxon>
        <taxon>Pseudomonadati</taxon>
        <taxon>Pseudomonadota</taxon>
        <taxon>Gammaproteobacteria</taxon>
        <taxon>Nevskiales</taxon>
        <taxon>Nevskiaceae</taxon>
        <taxon>Fontimonas</taxon>
    </lineage>
</organism>
<keyword evidence="3" id="KW-1185">Reference proteome</keyword>
<evidence type="ECO:0000313" key="2">
    <source>
        <dbReference type="EMBL" id="SFF62874.1"/>
    </source>
</evidence>
<dbReference type="OrthoDB" id="280692at2"/>
<dbReference type="GO" id="GO:0016787">
    <property type="term" value="F:hydrolase activity"/>
    <property type="evidence" value="ECO:0007669"/>
    <property type="project" value="UniProtKB-KW"/>
</dbReference>
<keyword evidence="1" id="KW-0378">Hydrolase</keyword>
<sequence length="230" mass="25633">MGAILLIRHGQASFGTGDYDRLSETGFAQARVLGARLRRHLPQVDLVLCGGMRRHRETAQTALDAAGLSIGWEDDPGWAEYDHVAVLAAYKPHWADPARMQTELAATADPRRIFQQEFAKAITRWVSGAHDADYPESWTAFRARIAGALTRLRQRLDKSQTALVFTSGGPISVVVQRLLQLSDETTLRLNWTLANAAITKLIYSDRGLYLSTVNDHAHFEGVHPDLITYR</sequence>
<accession>A0A1I2K7G4</accession>
<dbReference type="PANTHER" id="PTHR20935:SF0">
    <property type="entry name" value="SERINE_THREONINE-PROTEIN PHOSPHATASE PGAM5, MITOCHONDRIAL"/>
    <property type="match status" value="1"/>
</dbReference>
<proteinExistence type="predicted"/>
<dbReference type="SMART" id="SM00855">
    <property type="entry name" value="PGAM"/>
    <property type="match status" value="1"/>
</dbReference>
<dbReference type="InterPro" id="IPR051021">
    <property type="entry name" value="Mito_Ser/Thr_phosphatase"/>
</dbReference>
<dbReference type="InterPro" id="IPR029033">
    <property type="entry name" value="His_PPase_superfam"/>
</dbReference>
<evidence type="ECO:0000313" key="3">
    <source>
        <dbReference type="Proteomes" id="UP000199771"/>
    </source>
</evidence>
<dbReference type="EMBL" id="FOOC01000014">
    <property type="protein sequence ID" value="SFF62874.1"/>
    <property type="molecule type" value="Genomic_DNA"/>
</dbReference>
<name>A0A1I2K7G4_9GAMM</name>
<dbReference type="AlphaFoldDB" id="A0A1I2K7G4"/>
<reference evidence="2 3" key="1">
    <citation type="submission" date="2016-10" db="EMBL/GenBank/DDBJ databases">
        <authorList>
            <person name="de Groot N.N."/>
        </authorList>
    </citation>
    <scope>NUCLEOTIDE SEQUENCE [LARGE SCALE GENOMIC DNA]</scope>
    <source>
        <strain evidence="2 3">DSM 23609</strain>
    </source>
</reference>
<dbReference type="Gene3D" id="3.40.50.1240">
    <property type="entry name" value="Phosphoglycerate mutase-like"/>
    <property type="match status" value="1"/>
</dbReference>
<dbReference type="RefSeq" id="WP_091535264.1">
    <property type="nucleotide sequence ID" value="NZ_FOOC01000014.1"/>
</dbReference>
<evidence type="ECO:0000256" key="1">
    <source>
        <dbReference type="ARBA" id="ARBA00022801"/>
    </source>
</evidence>
<gene>
    <name evidence="2" type="ORF">SAMN04488120_11419</name>
</gene>